<evidence type="ECO:0000256" key="4">
    <source>
        <dbReference type="ARBA" id="ARBA00022763"/>
    </source>
</evidence>
<dbReference type="GO" id="GO:0006281">
    <property type="term" value="P:DNA repair"/>
    <property type="evidence" value="ECO:0007669"/>
    <property type="project" value="UniProtKB-KW"/>
</dbReference>
<dbReference type="InParanoid" id="A0A5J5EYH1"/>
<organism evidence="9 10">
    <name type="scientific">Sphaerosporella brunnea</name>
    <dbReference type="NCBI Taxonomy" id="1250544"/>
    <lineage>
        <taxon>Eukaryota</taxon>
        <taxon>Fungi</taxon>
        <taxon>Dikarya</taxon>
        <taxon>Ascomycota</taxon>
        <taxon>Pezizomycotina</taxon>
        <taxon>Pezizomycetes</taxon>
        <taxon>Pezizales</taxon>
        <taxon>Pyronemataceae</taxon>
        <taxon>Sphaerosporella</taxon>
    </lineage>
</organism>
<proteinExistence type="predicted"/>
<dbReference type="GO" id="GO:0046872">
    <property type="term" value="F:metal ion binding"/>
    <property type="evidence" value="ECO:0007669"/>
    <property type="project" value="UniProtKB-KW"/>
</dbReference>
<sequence length="212" mass="22828">MSRFPVIYVKQLTISPAGKLDKEALLKLAEGLLKTVTADSGAWPCAGMSLQVGGIEDREEGNQGISAFLLKGEQAVQAAANQKRVSETPPPPVEEKRRKVYNGIGRFFAAKPPATDERLQSGDPPGVPATFYQESTFHCPDCDADIVGDEAEHKDWHFAKAIADEERAVARERVPPPAPPPGNKSNGGRNGKKKNGGGSKAKLEKGQRVLKF</sequence>
<evidence type="ECO:0000313" key="9">
    <source>
        <dbReference type="EMBL" id="KAA8907462.1"/>
    </source>
</evidence>
<evidence type="ECO:0000256" key="2">
    <source>
        <dbReference type="ARBA" id="ARBA00022679"/>
    </source>
</evidence>
<evidence type="ECO:0000256" key="1">
    <source>
        <dbReference type="ARBA" id="ARBA00004123"/>
    </source>
</evidence>
<reference evidence="9 10" key="1">
    <citation type="submission" date="2019-09" db="EMBL/GenBank/DDBJ databases">
        <title>Draft genome of the ectomycorrhizal ascomycete Sphaerosporella brunnea.</title>
        <authorList>
            <consortium name="DOE Joint Genome Institute"/>
            <person name="Benucci G.M."/>
            <person name="Marozzi G."/>
            <person name="Antonielli L."/>
            <person name="Sanchez S."/>
            <person name="Marco P."/>
            <person name="Wang X."/>
            <person name="Falini L.B."/>
            <person name="Barry K."/>
            <person name="Haridas S."/>
            <person name="Lipzen A."/>
            <person name="Labutti K."/>
            <person name="Grigoriev I.V."/>
            <person name="Murat C."/>
            <person name="Martin F."/>
            <person name="Albertini E."/>
            <person name="Donnini D."/>
            <person name="Bonito G."/>
        </authorList>
    </citation>
    <scope>NUCLEOTIDE SEQUENCE [LARGE SCALE GENOMIC DNA]</scope>
    <source>
        <strain evidence="9 10">Sb_GMNB300</strain>
    </source>
</reference>
<keyword evidence="4" id="KW-0227">DNA damage</keyword>
<feature type="domain" description="UBZ3-type" evidence="8">
    <location>
        <begin position="132"/>
        <end position="165"/>
    </location>
</feature>
<dbReference type="EMBL" id="VXIS01000079">
    <property type="protein sequence ID" value="KAA8907462.1"/>
    <property type="molecule type" value="Genomic_DNA"/>
</dbReference>
<evidence type="ECO:0000256" key="7">
    <source>
        <dbReference type="SAM" id="MobiDB-lite"/>
    </source>
</evidence>
<dbReference type="InterPro" id="IPR041298">
    <property type="entry name" value="UBZ3"/>
</dbReference>
<keyword evidence="6" id="KW-0539">Nucleus</keyword>
<dbReference type="OrthoDB" id="5723at2759"/>
<feature type="region of interest" description="Disordered" evidence="7">
    <location>
        <begin position="167"/>
        <end position="212"/>
    </location>
</feature>
<gene>
    <name evidence="9" type="ORF">FN846DRAFT_889868</name>
</gene>
<evidence type="ECO:0000256" key="5">
    <source>
        <dbReference type="ARBA" id="ARBA00023204"/>
    </source>
</evidence>
<dbReference type="Proteomes" id="UP000326924">
    <property type="component" value="Unassembled WGS sequence"/>
</dbReference>
<evidence type="ECO:0000313" key="10">
    <source>
        <dbReference type="Proteomes" id="UP000326924"/>
    </source>
</evidence>
<evidence type="ECO:0000256" key="6">
    <source>
        <dbReference type="ARBA" id="ARBA00023242"/>
    </source>
</evidence>
<evidence type="ECO:0000259" key="8">
    <source>
        <dbReference type="PROSITE" id="PS51907"/>
    </source>
</evidence>
<accession>A0A5J5EYH1</accession>
<comment type="caution">
    <text evidence="9">The sequence shown here is derived from an EMBL/GenBank/DDBJ whole genome shotgun (WGS) entry which is preliminary data.</text>
</comment>
<comment type="subcellular location">
    <subcellularLocation>
        <location evidence="1">Nucleus</location>
    </subcellularLocation>
</comment>
<keyword evidence="2" id="KW-0808">Transferase</keyword>
<dbReference type="GO" id="GO:0016740">
    <property type="term" value="F:transferase activity"/>
    <property type="evidence" value="ECO:0007669"/>
    <property type="project" value="UniProtKB-KW"/>
</dbReference>
<dbReference type="GO" id="GO:0005634">
    <property type="term" value="C:nucleus"/>
    <property type="evidence" value="ECO:0007669"/>
    <property type="project" value="UniProtKB-SubCell"/>
</dbReference>
<dbReference type="PROSITE" id="PS51907">
    <property type="entry name" value="ZF_UBZ3"/>
    <property type="match status" value="1"/>
</dbReference>
<name>A0A5J5EYH1_9PEZI</name>
<keyword evidence="5" id="KW-0234">DNA repair</keyword>
<dbReference type="Pfam" id="PF18439">
    <property type="entry name" value="zf_UBZ"/>
    <property type="match status" value="1"/>
</dbReference>
<keyword evidence="10" id="KW-1185">Reference proteome</keyword>
<keyword evidence="3" id="KW-0479">Metal-binding</keyword>
<evidence type="ECO:0000256" key="3">
    <source>
        <dbReference type="ARBA" id="ARBA00022723"/>
    </source>
</evidence>
<feature type="compositionally biased region" description="Basic and acidic residues" evidence="7">
    <location>
        <begin position="201"/>
        <end position="212"/>
    </location>
</feature>
<protein>
    <recommendedName>
        <fullName evidence="8">UBZ3-type domain-containing protein</fullName>
    </recommendedName>
</protein>
<dbReference type="AlphaFoldDB" id="A0A5J5EYH1"/>